<feature type="compositionally biased region" description="Polar residues" evidence="2">
    <location>
        <begin position="626"/>
        <end position="639"/>
    </location>
</feature>
<feature type="compositionally biased region" description="Polar residues" evidence="2">
    <location>
        <begin position="369"/>
        <end position="379"/>
    </location>
</feature>
<feature type="compositionally biased region" description="Basic and acidic residues" evidence="2">
    <location>
        <begin position="602"/>
        <end position="612"/>
    </location>
</feature>
<dbReference type="Proteomes" id="UP001497392">
    <property type="component" value="Unassembled WGS sequence"/>
</dbReference>
<keyword evidence="1" id="KW-0175">Coiled coil</keyword>
<gene>
    <name evidence="3" type="primary">g6098</name>
    <name evidence="3" type="ORF">VP750_LOCUS5223</name>
</gene>
<feature type="compositionally biased region" description="Polar residues" evidence="2">
    <location>
        <begin position="297"/>
        <end position="306"/>
    </location>
</feature>
<feature type="compositionally biased region" description="Low complexity" evidence="2">
    <location>
        <begin position="129"/>
        <end position="153"/>
    </location>
</feature>
<proteinExistence type="predicted"/>
<feature type="compositionally biased region" description="Pro residues" evidence="2">
    <location>
        <begin position="310"/>
        <end position="321"/>
    </location>
</feature>
<feature type="compositionally biased region" description="Low complexity" evidence="2">
    <location>
        <begin position="197"/>
        <end position="214"/>
    </location>
</feature>
<feature type="compositionally biased region" description="Basic and acidic residues" evidence="2">
    <location>
        <begin position="518"/>
        <end position="527"/>
    </location>
</feature>
<feature type="coiled-coil region" evidence="1">
    <location>
        <begin position="877"/>
        <end position="908"/>
    </location>
</feature>
<feature type="compositionally biased region" description="Low complexity" evidence="2">
    <location>
        <begin position="266"/>
        <end position="276"/>
    </location>
</feature>
<feature type="region of interest" description="Disordered" evidence="2">
    <location>
        <begin position="195"/>
        <end position="221"/>
    </location>
</feature>
<evidence type="ECO:0000256" key="1">
    <source>
        <dbReference type="SAM" id="Coils"/>
    </source>
</evidence>
<evidence type="ECO:0000313" key="3">
    <source>
        <dbReference type="EMBL" id="CAL5223564.1"/>
    </source>
</evidence>
<feature type="compositionally biased region" description="Low complexity" evidence="2">
    <location>
        <begin position="46"/>
        <end position="80"/>
    </location>
</feature>
<feature type="compositionally biased region" description="Polar residues" evidence="2">
    <location>
        <begin position="680"/>
        <end position="690"/>
    </location>
</feature>
<feature type="compositionally biased region" description="Low complexity" evidence="2">
    <location>
        <begin position="383"/>
        <end position="398"/>
    </location>
</feature>
<dbReference type="EMBL" id="CAXHTA020000009">
    <property type="protein sequence ID" value="CAL5223564.1"/>
    <property type="molecule type" value="Genomic_DNA"/>
</dbReference>
<keyword evidence="4" id="KW-1185">Reference proteome</keyword>
<sequence>MSTTKFDNLVIASRRVAENLLSPGPSQVQNGQPGDAKTRPNAEARQPQPSLAPQVAPQQQQAQPRAGAVTQKSAAASASAPKKKPAAKRKRDDSQPKRPRGRPRKYPLPPDFHSTLNASRPQAAPVQSRAAPAPGFAASAAAPPARLANGAPRPSAPPQNGPSQPGMSLYEAWSRNQGAGFLGSPSKQAAMYALRNQQQQMQREQLLQQHGQEQSAGQPQEYFDLPANGFMALMQEYPPALAGALAGVLQDGHFAALGFPAPSPQPAAQGAASAQPVQNPPVIRNPQGPLPAFSTAEAATQDTPMSQAEPPVPDAPPPQAAPPTQEAPPTQGAPLPQGVVPGLATRSPSRRKPQKSPIKPQQGVLAGTASPTRMQQALSQGIAASSPARAAASPAGRSRAQRKNAATPQRVVPGGVIIPAAQPASAGAPSAEGNTQRTDAAAPATGEGVQGQAGAAGTTAQQDSAEQERASGLSKPGPSARSNPSQPSLDVVPSPQGETVPVASVDYPGLRRSKRPAKMRDMTELQKGEPQISEKAIHELPAFHVSRSHSRPVRSTSVRKRAVLGPDAQVHASTAMSPAKAAQSQVTGPTEISEAATVSEHAQPEPPRDSSAAKRSGGGVEAPASKRSSATTGKQQSRSEVAASPLTRGSAVATRSSQSEPAASMQMPSPVGVAAFRARMQQQPLLSSSAPALRPTGGPVSAPQQQAAGAQQTPQQIAQPGGTKAPQPAAAAVQVSSANIAADSQAPVAAAAAAVLPVSQAAVAPVQPGDQETVIAASASLDQGAATPQPHSSPNGTPRSQQTLAAWGALKEQLNNILLSCLAEEAKRAQAAQEAIEVCRAAEEGLEHLNKQYSLQQNFHTTYAHVVDEVSEALQATSAANRRVQEVQERLNAVQEELKREVAAAEVARGRAMTVLRRQATLKEEMEVARGEVARILHQPQTDLEQLRETVNAQKEHAGNMRAAKDAAVHSLTQCRQDKDRLLTLMNSDPPPTTEALAAAGIGCSAANPP</sequence>
<feature type="compositionally biased region" description="Low complexity" evidence="2">
    <location>
        <begin position="444"/>
        <end position="462"/>
    </location>
</feature>
<reference evidence="3 4" key="1">
    <citation type="submission" date="2024-06" db="EMBL/GenBank/DDBJ databases">
        <authorList>
            <person name="Kraege A."/>
            <person name="Thomma B."/>
        </authorList>
    </citation>
    <scope>NUCLEOTIDE SEQUENCE [LARGE SCALE GENOMIC DNA]</scope>
</reference>
<evidence type="ECO:0000313" key="4">
    <source>
        <dbReference type="Proteomes" id="UP001497392"/>
    </source>
</evidence>
<feature type="compositionally biased region" description="Low complexity" evidence="2">
    <location>
        <begin position="419"/>
        <end position="431"/>
    </location>
</feature>
<feature type="region of interest" description="Disordered" evidence="2">
    <location>
        <begin position="260"/>
        <end position="738"/>
    </location>
</feature>
<comment type="caution">
    <text evidence="3">The sequence shown here is derived from an EMBL/GenBank/DDBJ whole genome shotgun (WGS) entry which is preliminary data.</text>
</comment>
<evidence type="ECO:0000256" key="2">
    <source>
        <dbReference type="SAM" id="MobiDB-lite"/>
    </source>
</evidence>
<name>A0ABP1FX47_9CHLO</name>
<feature type="compositionally biased region" description="Polar residues" evidence="2">
    <location>
        <begin position="571"/>
        <end position="590"/>
    </location>
</feature>
<organism evidence="3 4">
    <name type="scientific">Coccomyxa viridis</name>
    <dbReference type="NCBI Taxonomy" id="1274662"/>
    <lineage>
        <taxon>Eukaryota</taxon>
        <taxon>Viridiplantae</taxon>
        <taxon>Chlorophyta</taxon>
        <taxon>core chlorophytes</taxon>
        <taxon>Trebouxiophyceae</taxon>
        <taxon>Trebouxiophyceae incertae sedis</taxon>
        <taxon>Coccomyxaceae</taxon>
        <taxon>Coccomyxa</taxon>
    </lineage>
</organism>
<protein>
    <submittedName>
        <fullName evidence="3">G6098 protein</fullName>
    </submittedName>
</protein>
<feature type="compositionally biased region" description="Basic residues" evidence="2">
    <location>
        <begin position="546"/>
        <end position="562"/>
    </location>
</feature>
<feature type="region of interest" description="Disordered" evidence="2">
    <location>
        <begin position="17"/>
        <end position="172"/>
    </location>
</feature>
<accession>A0ABP1FX47</accession>
<feature type="compositionally biased region" description="Low complexity" evidence="2">
    <location>
        <begin position="697"/>
        <end position="738"/>
    </location>
</feature>
<feature type="compositionally biased region" description="Low complexity" evidence="2">
    <location>
        <begin position="322"/>
        <end position="334"/>
    </location>
</feature>